<comment type="subcellular location">
    <subcellularLocation>
        <location evidence="1 7">Cell membrane</location>
        <topology evidence="1 7">Multi-pass membrane protein</topology>
    </subcellularLocation>
</comment>
<feature type="transmembrane region" description="Helical" evidence="7">
    <location>
        <begin position="144"/>
        <end position="161"/>
    </location>
</feature>
<dbReference type="EMBL" id="JAINWA010000001">
    <property type="protein sequence ID" value="MCD1653668.1"/>
    <property type="molecule type" value="Genomic_DNA"/>
</dbReference>
<feature type="transmembrane region" description="Helical" evidence="7">
    <location>
        <begin position="12"/>
        <end position="34"/>
    </location>
</feature>
<evidence type="ECO:0000256" key="5">
    <source>
        <dbReference type="ARBA" id="ARBA00022989"/>
    </source>
</evidence>
<dbReference type="InterPro" id="IPR000515">
    <property type="entry name" value="MetI-like"/>
</dbReference>
<keyword evidence="3" id="KW-1003">Cell membrane</keyword>
<accession>A0AAE3JI02</accession>
<evidence type="ECO:0000256" key="4">
    <source>
        <dbReference type="ARBA" id="ARBA00022692"/>
    </source>
</evidence>
<evidence type="ECO:0000256" key="1">
    <source>
        <dbReference type="ARBA" id="ARBA00004651"/>
    </source>
</evidence>
<dbReference type="InterPro" id="IPR035906">
    <property type="entry name" value="MetI-like_sf"/>
</dbReference>
<protein>
    <submittedName>
        <fullName evidence="9">Carbohydrate ABC transporter permease</fullName>
    </submittedName>
</protein>
<reference evidence="9" key="1">
    <citation type="submission" date="2021-08" db="EMBL/GenBank/DDBJ databases">
        <title>Comparative analyses of Brucepasteria parasyntrophica and Teretinema zuelzerae.</title>
        <authorList>
            <person name="Song Y."/>
            <person name="Brune A."/>
        </authorList>
    </citation>
    <scope>NUCLEOTIDE SEQUENCE</scope>
    <source>
        <strain evidence="9">DSM 1903</strain>
    </source>
</reference>
<evidence type="ECO:0000256" key="3">
    <source>
        <dbReference type="ARBA" id="ARBA00022475"/>
    </source>
</evidence>
<proteinExistence type="inferred from homology"/>
<dbReference type="Proteomes" id="UP001198163">
    <property type="component" value="Unassembled WGS sequence"/>
</dbReference>
<keyword evidence="4 7" id="KW-0812">Transmembrane</keyword>
<dbReference type="Pfam" id="PF00528">
    <property type="entry name" value="BPD_transp_1"/>
    <property type="match status" value="1"/>
</dbReference>
<feature type="transmembrane region" description="Helical" evidence="7">
    <location>
        <begin position="246"/>
        <end position="267"/>
    </location>
</feature>
<dbReference type="RefSeq" id="WP_230752940.1">
    <property type="nucleotide sequence ID" value="NZ_JAINWA010000001.1"/>
</dbReference>
<dbReference type="Gene3D" id="1.10.3720.10">
    <property type="entry name" value="MetI-like"/>
    <property type="match status" value="1"/>
</dbReference>
<evidence type="ECO:0000259" key="8">
    <source>
        <dbReference type="PROSITE" id="PS50928"/>
    </source>
</evidence>
<feature type="transmembrane region" description="Helical" evidence="7">
    <location>
        <begin position="188"/>
        <end position="209"/>
    </location>
</feature>
<dbReference type="SUPFAM" id="SSF161098">
    <property type="entry name" value="MetI-like"/>
    <property type="match status" value="1"/>
</dbReference>
<feature type="transmembrane region" description="Helical" evidence="7">
    <location>
        <begin position="80"/>
        <end position="99"/>
    </location>
</feature>
<keyword evidence="6 7" id="KW-0472">Membrane</keyword>
<name>A0AAE3JI02_9SPIR</name>
<dbReference type="GO" id="GO:0055085">
    <property type="term" value="P:transmembrane transport"/>
    <property type="evidence" value="ECO:0007669"/>
    <property type="project" value="InterPro"/>
</dbReference>
<evidence type="ECO:0000313" key="10">
    <source>
        <dbReference type="Proteomes" id="UP001198163"/>
    </source>
</evidence>
<feature type="domain" description="ABC transmembrane type-1" evidence="8">
    <location>
        <begin position="76"/>
        <end position="268"/>
    </location>
</feature>
<dbReference type="GO" id="GO:0005886">
    <property type="term" value="C:plasma membrane"/>
    <property type="evidence" value="ECO:0007669"/>
    <property type="project" value="UniProtKB-SubCell"/>
</dbReference>
<keyword evidence="2 7" id="KW-0813">Transport</keyword>
<organism evidence="9 10">
    <name type="scientific">Teretinema zuelzerae</name>
    <dbReference type="NCBI Taxonomy" id="156"/>
    <lineage>
        <taxon>Bacteria</taxon>
        <taxon>Pseudomonadati</taxon>
        <taxon>Spirochaetota</taxon>
        <taxon>Spirochaetia</taxon>
        <taxon>Spirochaetales</taxon>
        <taxon>Treponemataceae</taxon>
        <taxon>Teretinema</taxon>
    </lineage>
</organism>
<dbReference type="CDD" id="cd06261">
    <property type="entry name" value="TM_PBP2"/>
    <property type="match status" value="1"/>
</dbReference>
<comment type="caution">
    <text evidence="9">The sequence shown here is derived from an EMBL/GenBank/DDBJ whole genome shotgun (WGS) entry which is preliminary data.</text>
</comment>
<comment type="similarity">
    <text evidence="7">Belongs to the binding-protein-dependent transport system permease family.</text>
</comment>
<sequence length="282" mass="31599">MKSYTAGLMLKRTLVYGIMITLFILAIVPIWLLLINATRSTEQINAGISMLPGSFKQVAYNWNALTSRGFSITQGFYNSLYLAFWMTLCGVYFSAMTAYGLHVYRFVGRRFLWGLILLIMMLPGSLSFIGFYQFMARIKLTDNYLALIIPTIASAGTVLFLRQYLQSILSMELIDAARIDGAGEFRTFHTIVIPIVTPALAAQSIFSFVGSWNNFFTPFVLISTESKATLPMLVQKLRGDIYRTEYGGIYLGIAVSIVPILIFYSFMSRFIISGITLGGVKE</sequence>
<evidence type="ECO:0000256" key="6">
    <source>
        <dbReference type="ARBA" id="ARBA00023136"/>
    </source>
</evidence>
<dbReference type="AlphaFoldDB" id="A0AAE3JI02"/>
<keyword evidence="5 7" id="KW-1133">Transmembrane helix</keyword>
<gene>
    <name evidence="9" type="ORF">K7J14_03015</name>
</gene>
<evidence type="ECO:0000256" key="7">
    <source>
        <dbReference type="RuleBase" id="RU363032"/>
    </source>
</evidence>
<dbReference type="PROSITE" id="PS50928">
    <property type="entry name" value="ABC_TM1"/>
    <property type="match status" value="1"/>
</dbReference>
<dbReference type="PANTHER" id="PTHR43744">
    <property type="entry name" value="ABC TRANSPORTER PERMEASE PROTEIN MG189-RELATED-RELATED"/>
    <property type="match status" value="1"/>
</dbReference>
<evidence type="ECO:0000313" key="9">
    <source>
        <dbReference type="EMBL" id="MCD1653668.1"/>
    </source>
</evidence>
<feature type="transmembrane region" description="Helical" evidence="7">
    <location>
        <begin position="111"/>
        <end position="132"/>
    </location>
</feature>
<keyword evidence="10" id="KW-1185">Reference proteome</keyword>
<evidence type="ECO:0000256" key="2">
    <source>
        <dbReference type="ARBA" id="ARBA00022448"/>
    </source>
</evidence>
<dbReference type="PANTHER" id="PTHR43744:SF2">
    <property type="entry name" value="ARABINOOLIGOSACCHARIDES TRANSPORT SYSTEM PERMEASE PROTEIN ARAQ"/>
    <property type="match status" value="1"/>
</dbReference>